<dbReference type="EMBL" id="JAFJYH010000072">
    <property type="protein sequence ID" value="KAG4421026.1"/>
    <property type="molecule type" value="Genomic_DNA"/>
</dbReference>
<keyword evidence="5" id="KW-1185">Reference proteome</keyword>
<reference evidence="4" key="1">
    <citation type="submission" date="2021-02" db="EMBL/GenBank/DDBJ databases">
        <title>Genome sequence Cadophora malorum strain M34.</title>
        <authorList>
            <person name="Stefanovic E."/>
            <person name="Vu D."/>
            <person name="Scully C."/>
            <person name="Dijksterhuis J."/>
            <person name="Roader J."/>
            <person name="Houbraken J."/>
        </authorList>
    </citation>
    <scope>NUCLEOTIDE SEQUENCE</scope>
    <source>
        <strain evidence="4">M34</strain>
    </source>
</reference>
<dbReference type="PANTHER" id="PTHR11552:SF115">
    <property type="entry name" value="DEHYDROGENASE XPTC-RELATED"/>
    <property type="match status" value="1"/>
</dbReference>
<dbReference type="GO" id="GO:0016614">
    <property type="term" value="F:oxidoreductase activity, acting on CH-OH group of donors"/>
    <property type="evidence" value="ECO:0007669"/>
    <property type="project" value="InterPro"/>
</dbReference>
<dbReference type="OrthoDB" id="269227at2759"/>
<evidence type="ECO:0000259" key="3">
    <source>
        <dbReference type="PROSITE" id="PS00624"/>
    </source>
</evidence>
<comment type="similarity">
    <text evidence="1">Belongs to the GMC oxidoreductase family.</text>
</comment>
<dbReference type="Pfam" id="PF00732">
    <property type="entry name" value="GMC_oxred_N"/>
    <property type="match status" value="1"/>
</dbReference>
<dbReference type="Gene3D" id="3.50.50.60">
    <property type="entry name" value="FAD/NAD(P)-binding domain"/>
    <property type="match status" value="1"/>
</dbReference>
<keyword evidence="2" id="KW-0274">FAD</keyword>
<gene>
    <name evidence="4" type="ORF">IFR04_005789</name>
</gene>
<dbReference type="InterPro" id="IPR036188">
    <property type="entry name" value="FAD/NAD-bd_sf"/>
</dbReference>
<dbReference type="InterPro" id="IPR007867">
    <property type="entry name" value="GMC_OxRtase_C"/>
</dbReference>
<dbReference type="PROSITE" id="PS00624">
    <property type="entry name" value="GMC_OXRED_2"/>
    <property type="match status" value="1"/>
</dbReference>
<dbReference type="SUPFAM" id="SSF51905">
    <property type="entry name" value="FAD/NAD(P)-binding domain"/>
    <property type="match status" value="1"/>
</dbReference>
<sequence>MTYGFITVGAGIGGLTVADRLSEDPNTSVLVVEYGPFDKGETPVLVPGSYFPVPYFWPNIFSTPQRGLNNGTYFVPMGRVVGGRSTTNAMFFLRYPAVDYDSWEKLGNRGWGWQGFLPYFKKSEIFTPPDAEFAKKYNITWDASVHVLKDPIQANYSPYDYRSSANFWNAATDVGITARQDPNAGDATALFRLVRALDPLAKVRSYAKTVHYDRVAKSRPNYHLLPEHAVSKVLFKDKRAVGIEYVSPATGEVQTAKPTKEIVMAAGAVHSPQILQLSGVGPKALLKGFGIEVVVDFPGVGQNFQDHLDLKVDYTFTSNIEPNTDSLNTNATYDAGQRALYDASREGAYTLVRGTGNNIALLPLKNATSDWKSIINLAKSQNPASLLPPKTHLSSEATQLNEKCCSRTTLLPKQHRGSIAINSTSIVDNLLIDCGALTDPTDIELVLSLFLKNRQIMAQPSMQALGPIEISPGASITSDEDLKVKFRALINTSNAHECCTLPMMKLELGGVVDDQLRDYGVKGLSVADASFMPITPASAPWATIYAAGEKAADLIKKRHGLTPSEKA</sequence>
<dbReference type="Gene3D" id="3.30.560.10">
    <property type="entry name" value="Glucose Oxidase, domain 3"/>
    <property type="match status" value="1"/>
</dbReference>
<accession>A0A8H7TLD2</accession>
<dbReference type="AlphaFoldDB" id="A0A8H7TLD2"/>
<dbReference type="SUPFAM" id="SSF54373">
    <property type="entry name" value="FAD-linked reductases, C-terminal domain"/>
    <property type="match status" value="1"/>
</dbReference>
<dbReference type="GO" id="GO:0044550">
    <property type="term" value="P:secondary metabolite biosynthetic process"/>
    <property type="evidence" value="ECO:0007669"/>
    <property type="project" value="TreeGrafter"/>
</dbReference>
<feature type="domain" description="Glucose-methanol-choline oxidoreductase N-terminal" evidence="3">
    <location>
        <begin position="267"/>
        <end position="281"/>
    </location>
</feature>
<evidence type="ECO:0000256" key="2">
    <source>
        <dbReference type="PIRSR" id="PIRSR000137-2"/>
    </source>
</evidence>
<dbReference type="PIRSF" id="PIRSF000137">
    <property type="entry name" value="Alcohol_oxidase"/>
    <property type="match status" value="1"/>
</dbReference>
<protein>
    <recommendedName>
        <fullName evidence="3">Glucose-methanol-choline oxidoreductase N-terminal domain-containing protein</fullName>
    </recommendedName>
</protein>
<comment type="caution">
    <text evidence="4">The sequence shown here is derived from an EMBL/GenBank/DDBJ whole genome shotgun (WGS) entry which is preliminary data.</text>
</comment>
<dbReference type="Pfam" id="PF05199">
    <property type="entry name" value="GMC_oxred_C"/>
    <property type="match status" value="1"/>
</dbReference>
<dbReference type="Proteomes" id="UP000664132">
    <property type="component" value="Unassembled WGS sequence"/>
</dbReference>
<comment type="cofactor">
    <cofactor evidence="2">
        <name>FAD</name>
        <dbReference type="ChEBI" id="CHEBI:57692"/>
    </cofactor>
</comment>
<feature type="binding site" evidence="2">
    <location>
        <position position="230"/>
    </location>
    <ligand>
        <name>FAD</name>
        <dbReference type="ChEBI" id="CHEBI:57692"/>
    </ligand>
</feature>
<evidence type="ECO:0000256" key="1">
    <source>
        <dbReference type="ARBA" id="ARBA00010790"/>
    </source>
</evidence>
<feature type="binding site" evidence="2">
    <location>
        <position position="80"/>
    </location>
    <ligand>
        <name>FAD</name>
        <dbReference type="ChEBI" id="CHEBI:57692"/>
    </ligand>
</feature>
<dbReference type="InterPro" id="IPR012132">
    <property type="entry name" value="GMC_OxRdtase"/>
</dbReference>
<keyword evidence="2" id="KW-0285">Flavoprotein</keyword>
<evidence type="ECO:0000313" key="5">
    <source>
        <dbReference type="Proteomes" id="UP000664132"/>
    </source>
</evidence>
<dbReference type="PANTHER" id="PTHR11552">
    <property type="entry name" value="GLUCOSE-METHANOL-CHOLINE GMC OXIDOREDUCTASE"/>
    <property type="match status" value="1"/>
</dbReference>
<evidence type="ECO:0000313" key="4">
    <source>
        <dbReference type="EMBL" id="KAG4421026.1"/>
    </source>
</evidence>
<dbReference type="InterPro" id="IPR000172">
    <property type="entry name" value="GMC_OxRdtase_N"/>
</dbReference>
<organism evidence="4 5">
    <name type="scientific">Cadophora malorum</name>
    <dbReference type="NCBI Taxonomy" id="108018"/>
    <lineage>
        <taxon>Eukaryota</taxon>
        <taxon>Fungi</taxon>
        <taxon>Dikarya</taxon>
        <taxon>Ascomycota</taxon>
        <taxon>Pezizomycotina</taxon>
        <taxon>Leotiomycetes</taxon>
        <taxon>Helotiales</taxon>
        <taxon>Ploettnerulaceae</taxon>
        <taxon>Cadophora</taxon>
    </lineage>
</organism>
<dbReference type="GO" id="GO:0050660">
    <property type="term" value="F:flavin adenine dinucleotide binding"/>
    <property type="evidence" value="ECO:0007669"/>
    <property type="project" value="InterPro"/>
</dbReference>
<name>A0A8H7TLD2_9HELO</name>
<proteinExistence type="inferred from homology"/>